<dbReference type="Pfam" id="PF22936">
    <property type="entry name" value="Pol_BBD"/>
    <property type="match status" value="1"/>
</dbReference>
<name>A0AA39RQ72_ACESA</name>
<evidence type="ECO:0000313" key="3">
    <source>
        <dbReference type="EMBL" id="KAK0577805.1"/>
    </source>
</evidence>
<dbReference type="PANTHER" id="PTHR47481">
    <property type="match status" value="1"/>
</dbReference>
<dbReference type="GO" id="GO:0003676">
    <property type="term" value="F:nucleic acid binding"/>
    <property type="evidence" value="ECO:0007669"/>
    <property type="project" value="InterPro"/>
</dbReference>
<feature type="region of interest" description="Disordered" evidence="1">
    <location>
        <begin position="199"/>
        <end position="235"/>
    </location>
</feature>
<feature type="compositionally biased region" description="Basic and acidic residues" evidence="1">
    <location>
        <begin position="206"/>
        <end position="220"/>
    </location>
</feature>
<dbReference type="Pfam" id="PF14223">
    <property type="entry name" value="Retrotran_gag_2"/>
    <property type="match status" value="1"/>
</dbReference>
<organism evidence="3 4">
    <name type="scientific">Acer saccharum</name>
    <name type="common">Sugar maple</name>
    <dbReference type="NCBI Taxonomy" id="4024"/>
    <lineage>
        <taxon>Eukaryota</taxon>
        <taxon>Viridiplantae</taxon>
        <taxon>Streptophyta</taxon>
        <taxon>Embryophyta</taxon>
        <taxon>Tracheophyta</taxon>
        <taxon>Spermatophyta</taxon>
        <taxon>Magnoliopsida</taxon>
        <taxon>eudicotyledons</taxon>
        <taxon>Gunneridae</taxon>
        <taxon>Pentapetalae</taxon>
        <taxon>rosids</taxon>
        <taxon>malvids</taxon>
        <taxon>Sapindales</taxon>
        <taxon>Sapindaceae</taxon>
        <taxon>Hippocastanoideae</taxon>
        <taxon>Acereae</taxon>
        <taxon>Acer</taxon>
    </lineage>
</organism>
<accession>A0AA39RQ72</accession>
<protein>
    <recommendedName>
        <fullName evidence="2">Retrovirus-related Pol polyprotein from transposon TNT 1-94-like beta-barrel domain-containing protein</fullName>
    </recommendedName>
</protein>
<proteinExistence type="predicted"/>
<dbReference type="AlphaFoldDB" id="A0AA39RQ72"/>
<gene>
    <name evidence="3" type="ORF">LWI29_000394</name>
</gene>
<sequence length="378" mass="43210">MAGDKINDVKPIIIEKFDGKGNFTLWQRKMKNVLIQQDLQHAILGVEKKPAEITDAQWKRMDVKAKSSIELHLADNVMLNVDEDMNTKETWDKLEKVYRGKTLSNKLFLKDELLNLRMEEGGNLQDHLSRFQNCVANLLKVDVKYDDDDKALLLLRSLPPSFKHFRTTIMFGKESLKLDEVMEAIQSYVKMDENTEGSQAHGLYAKGKERGRSQSRHDKSGNMGRSKSKGKEKENKGCFTCGATDHWKKNCKIWQERKAKAMARNSSSASVVTSDESDGELLAVTSSSNAFQHWILDTGCSFHMCANKEWFDTYEERSCGEVLMGDDSPCKIEGIGSVKIRMHDGIVRVLDKVRHVPKLKKKFDIFGHFRQSRLQVLF</sequence>
<dbReference type="EMBL" id="JAUESC010000385">
    <property type="protein sequence ID" value="KAK0577805.1"/>
    <property type="molecule type" value="Genomic_DNA"/>
</dbReference>
<dbReference type="Proteomes" id="UP001168877">
    <property type="component" value="Unassembled WGS sequence"/>
</dbReference>
<dbReference type="GO" id="GO:0008270">
    <property type="term" value="F:zinc ion binding"/>
    <property type="evidence" value="ECO:0007669"/>
    <property type="project" value="InterPro"/>
</dbReference>
<comment type="caution">
    <text evidence="3">The sequence shown here is derived from an EMBL/GenBank/DDBJ whole genome shotgun (WGS) entry which is preliminary data.</text>
</comment>
<evidence type="ECO:0000259" key="2">
    <source>
        <dbReference type="Pfam" id="PF22936"/>
    </source>
</evidence>
<dbReference type="InterPro" id="IPR054722">
    <property type="entry name" value="PolX-like_BBD"/>
</dbReference>
<dbReference type="InterPro" id="IPR036875">
    <property type="entry name" value="Znf_CCHC_sf"/>
</dbReference>
<evidence type="ECO:0000256" key="1">
    <source>
        <dbReference type="SAM" id="MobiDB-lite"/>
    </source>
</evidence>
<feature type="domain" description="Retrovirus-related Pol polyprotein from transposon TNT 1-94-like beta-barrel" evidence="2">
    <location>
        <begin position="294"/>
        <end position="362"/>
    </location>
</feature>
<dbReference type="SUPFAM" id="SSF57756">
    <property type="entry name" value="Retrovirus zinc finger-like domains"/>
    <property type="match status" value="1"/>
</dbReference>
<dbReference type="PANTHER" id="PTHR47481:SF14">
    <property type="entry name" value="RETROTRANSPOSON COPIA-LIKE N-TERMINAL DOMAIN-CONTAINING PROTEIN"/>
    <property type="match status" value="1"/>
</dbReference>
<keyword evidence="4" id="KW-1185">Reference proteome</keyword>
<evidence type="ECO:0000313" key="4">
    <source>
        <dbReference type="Proteomes" id="UP001168877"/>
    </source>
</evidence>
<reference evidence="3" key="2">
    <citation type="submission" date="2023-06" db="EMBL/GenBank/DDBJ databases">
        <authorList>
            <person name="Swenson N.G."/>
            <person name="Wegrzyn J.L."/>
            <person name="Mcevoy S.L."/>
        </authorList>
    </citation>
    <scope>NUCLEOTIDE SEQUENCE</scope>
    <source>
        <strain evidence="3">NS2018</strain>
        <tissue evidence="3">Leaf</tissue>
    </source>
</reference>
<reference evidence="3" key="1">
    <citation type="journal article" date="2022" name="Plant J.">
        <title>Strategies of tolerance reflected in two North American maple genomes.</title>
        <authorList>
            <person name="McEvoy S.L."/>
            <person name="Sezen U.U."/>
            <person name="Trouern-Trend A."/>
            <person name="McMahon S.M."/>
            <person name="Schaberg P.G."/>
            <person name="Yang J."/>
            <person name="Wegrzyn J.L."/>
            <person name="Swenson N.G."/>
        </authorList>
    </citation>
    <scope>NUCLEOTIDE SEQUENCE</scope>
    <source>
        <strain evidence="3">NS2018</strain>
    </source>
</reference>